<keyword evidence="3" id="KW-1185">Reference proteome</keyword>
<dbReference type="SUPFAM" id="SSF53474">
    <property type="entry name" value="alpha/beta-Hydrolases"/>
    <property type="match status" value="1"/>
</dbReference>
<dbReference type="InterPro" id="IPR001375">
    <property type="entry name" value="Peptidase_S9_cat"/>
</dbReference>
<accession>A0A127VKB9</accession>
<dbReference type="OrthoDB" id="9794725at2"/>
<feature type="domain" description="Peptidase S9 prolyl oligopeptidase catalytic" evidence="1">
    <location>
        <begin position="32"/>
        <end position="104"/>
    </location>
</feature>
<evidence type="ECO:0000313" key="2">
    <source>
        <dbReference type="EMBL" id="AMQ01641.1"/>
    </source>
</evidence>
<dbReference type="KEGG" id="pcm:AY601_4819"/>
<dbReference type="EMBL" id="CP014504">
    <property type="protein sequence ID" value="AMQ01641.1"/>
    <property type="molecule type" value="Genomic_DNA"/>
</dbReference>
<dbReference type="Proteomes" id="UP000071561">
    <property type="component" value="Chromosome"/>
</dbReference>
<reference evidence="2 3" key="1">
    <citation type="submission" date="2016-03" db="EMBL/GenBank/DDBJ databases">
        <title>Complete genome sequence of Pedobacter cryoconitis PAMC 27485.</title>
        <authorList>
            <person name="Lee J."/>
            <person name="Kim O.-S."/>
        </authorList>
    </citation>
    <scope>NUCLEOTIDE SEQUENCE [LARGE SCALE GENOMIC DNA]</scope>
    <source>
        <strain evidence="2 3">PAMC 27485</strain>
    </source>
</reference>
<dbReference type="AlphaFoldDB" id="A0A127VKB9"/>
<dbReference type="GO" id="GO:0006508">
    <property type="term" value="P:proteolysis"/>
    <property type="evidence" value="ECO:0007669"/>
    <property type="project" value="InterPro"/>
</dbReference>
<sequence length="107" mass="11690">MLPPFNKTHAKKSILGENPTTAQEEAYSVELQVSNPMPAVFLAQAIDDPISPINNSYLMNAALQKADVPVEMHIFQTGGHGWGIGKKDSPVSAWPALFQAWLKNKGF</sequence>
<proteinExistence type="predicted"/>
<dbReference type="Pfam" id="PF00326">
    <property type="entry name" value="Peptidase_S9"/>
    <property type="match status" value="1"/>
</dbReference>
<name>A0A127VKB9_9SPHI</name>
<dbReference type="InterPro" id="IPR029058">
    <property type="entry name" value="AB_hydrolase_fold"/>
</dbReference>
<evidence type="ECO:0000259" key="1">
    <source>
        <dbReference type="Pfam" id="PF00326"/>
    </source>
</evidence>
<organism evidence="2 3">
    <name type="scientific">Pedobacter cryoconitis</name>
    <dbReference type="NCBI Taxonomy" id="188932"/>
    <lineage>
        <taxon>Bacteria</taxon>
        <taxon>Pseudomonadati</taxon>
        <taxon>Bacteroidota</taxon>
        <taxon>Sphingobacteriia</taxon>
        <taxon>Sphingobacteriales</taxon>
        <taxon>Sphingobacteriaceae</taxon>
        <taxon>Pedobacter</taxon>
    </lineage>
</organism>
<dbReference type="GO" id="GO:0008236">
    <property type="term" value="F:serine-type peptidase activity"/>
    <property type="evidence" value="ECO:0007669"/>
    <property type="project" value="InterPro"/>
</dbReference>
<dbReference type="Gene3D" id="3.40.50.1820">
    <property type="entry name" value="alpha/beta hydrolase"/>
    <property type="match status" value="1"/>
</dbReference>
<protein>
    <recommendedName>
        <fullName evidence="1">Peptidase S9 prolyl oligopeptidase catalytic domain-containing protein</fullName>
    </recommendedName>
</protein>
<gene>
    <name evidence="2" type="ORF">AY601_4819</name>
</gene>
<evidence type="ECO:0000313" key="3">
    <source>
        <dbReference type="Proteomes" id="UP000071561"/>
    </source>
</evidence>